<feature type="region of interest" description="Disordered" evidence="1">
    <location>
        <begin position="54"/>
        <end position="80"/>
    </location>
</feature>
<evidence type="ECO:0000313" key="3">
    <source>
        <dbReference type="Proteomes" id="UP000266841"/>
    </source>
</evidence>
<reference evidence="2 3" key="1">
    <citation type="journal article" date="2012" name="Genome Biol.">
        <title>Genome and low-iron response of an oceanic diatom adapted to chronic iron limitation.</title>
        <authorList>
            <person name="Lommer M."/>
            <person name="Specht M."/>
            <person name="Roy A.S."/>
            <person name="Kraemer L."/>
            <person name="Andreson R."/>
            <person name="Gutowska M.A."/>
            <person name="Wolf J."/>
            <person name="Bergner S.V."/>
            <person name="Schilhabel M.B."/>
            <person name="Klostermeier U.C."/>
            <person name="Beiko R.G."/>
            <person name="Rosenstiel P."/>
            <person name="Hippler M."/>
            <person name="Laroche J."/>
        </authorList>
    </citation>
    <scope>NUCLEOTIDE SEQUENCE [LARGE SCALE GENOMIC DNA]</scope>
    <source>
        <strain evidence="2 3">CCMP1005</strain>
    </source>
</reference>
<evidence type="ECO:0000313" key="2">
    <source>
        <dbReference type="EMBL" id="EJK49370.1"/>
    </source>
</evidence>
<dbReference type="AlphaFoldDB" id="K0R8K5"/>
<evidence type="ECO:0000256" key="1">
    <source>
        <dbReference type="SAM" id="MobiDB-lite"/>
    </source>
</evidence>
<sequence length="437" mass="50869">MRTDNDEESCQSWQTKCIAKFNLRPVPPEWAAHVDAGTEPAWRRYFEYRSKIIDASSSSNGGPGDLSEIDSDEGEDFEDEEDLDAKYLQEWKEAMSGRIQDMMHEGCGWPWTPKLETVDWDPYSSFQNRIMSAEYSAHVWSPYAIPHAIALTHSYHKRARWSSMEFGTFWWYRLIDFEREDTIEDDSEDEDEGENDEQDFDLLAMLHGEADETEHSGMKKWTVLCSNQFKDEFLMAEVIDEKNLTQETCDSFRSFLFGAATDNCRTLTCTDKSLWYLIFGSMGTTDLELANDVGEDISKRPIKLAMCDLGWMWRPSDEQRQFLYDQKAQEGRPGEHECDPSKPYDEYWPEGCSWLKYRILKLTNSLGPMSSLYRAPTIKDAYNWSPEWQEEEDSRLAAQATVDEMRNDAERMREFHEADPATALDRMLELFARASGR</sequence>
<keyword evidence="3" id="KW-1185">Reference proteome</keyword>
<organism evidence="2 3">
    <name type="scientific">Thalassiosira oceanica</name>
    <name type="common">Marine diatom</name>
    <dbReference type="NCBI Taxonomy" id="159749"/>
    <lineage>
        <taxon>Eukaryota</taxon>
        <taxon>Sar</taxon>
        <taxon>Stramenopiles</taxon>
        <taxon>Ochrophyta</taxon>
        <taxon>Bacillariophyta</taxon>
        <taxon>Coscinodiscophyceae</taxon>
        <taxon>Thalassiosirophycidae</taxon>
        <taxon>Thalassiosirales</taxon>
        <taxon>Thalassiosiraceae</taxon>
        <taxon>Thalassiosira</taxon>
    </lineage>
</organism>
<feature type="compositionally biased region" description="Acidic residues" evidence="1">
    <location>
        <begin position="67"/>
        <end position="80"/>
    </location>
</feature>
<accession>K0R8K5</accession>
<dbReference type="Proteomes" id="UP000266841">
    <property type="component" value="Unassembled WGS sequence"/>
</dbReference>
<comment type="caution">
    <text evidence="2">The sequence shown here is derived from an EMBL/GenBank/DDBJ whole genome shotgun (WGS) entry which is preliminary data.</text>
</comment>
<protein>
    <submittedName>
        <fullName evidence="2">Uncharacterized protein</fullName>
    </submittedName>
</protein>
<name>K0R8K5_THAOC</name>
<dbReference type="EMBL" id="AGNL01044862">
    <property type="protein sequence ID" value="EJK49370.1"/>
    <property type="molecule type" value="Genomic_DNA"/>
</dbReference>
<proteinExistence type="predicted"/>
<dbReference type="OrthoDB" id="52793at2759"/>
<gene>
    <name evidence="2" type="ORF">THAOC_31758</name>
</gene>